<accession>A0A1W1D099</accession>
<dbReference type="EMBL" id="FPHM01000246">
    <property type="protein sequence ID" value="SFV71423.1"/>
    <property type="molecule type" value="Genomic_DNA"/>
</dbReference>
<name>A0A1W1D099_9ZZZZ</name>
<organism evidence="1">
    <name type="scientific">hydrothermal vent metagenome</name>
    <dbReference type="NCBI Taxonomy" id="652676"/>
    <lineage>
        <taxon>unclassified sequences</taxon>
        <taxon>metagenomes</taxon>
        <taxon>ecological metagenomes</taxon>
    </lineage>
</organism>
<proteinExistence type="predicted"/>
<evidence type="ECO:0000313" key="1">
    <source>
        <dbReference type="EMBL" id="SFV71423.1"/>
    </source>
</evidence>
<sequence>MNKHINKIFIFLVILLFAYQIVGCGSSSSSHKESNKKILLKIEGIVTKAINKDIDVTLLGAKAYNAQNSVISKINLKANEAKNLTLYVKSSSSEDLRVLVKIEGYIDNGITIQPKSVKDGDEKIIQMIPAKSGKVKDGIFVQIAEITGVDSDGITEKEIKVEAKENKSATGTSIVIPKGTRFTDKNGNPVTPDRLTLVHFDPQEAGVLDAYPGGLDVMVDVDGNMEQVHFKSAAFASIILEDSNGNKVNKATQKRLNKGEKTVSKLSEPITVRMEVKKGIRDAEGNLVQCNDTIPLWGYNVDEGLWQYEKRDVSLQCTDDKSKFVAIFPTRSLSFKNIDWVCCLAIDICPSPCVPPTD</sequence>
<reference evidence="1" key="1">
    <citation type="submission" date="2016-10" db="EMBL/GenBank/DDBJ databases">
        <authorList>
            <person name="de Groot N.N."/>
        </authorList>
    </citation>
    <scope>NUCLEOTIDE SEQUENCE</scope>
</reference>
<gene>
    <name evidence="1" type="ORF">MNB_SV-13-557</name>
</gene>
<protein>
    <submittedName>
        <fullName evidence="1">Uncharacterized protein</fullName>
    </submittedName>
</protein>
<dbReference type="AlphaFoldDB" id="A0A1W1D099"/>